<accession>A0A6N9TKD0</accession>
<dbReference type="PANTHER" id="PTHR11096">
    <property type="entry name" value="RNA 3' TERMINAL PHOSPHATE CYCLASE"/>
    <property type="match status" value="1"/>
</dbReference>
<dbReference type="GO" id="GO:0000166">
    <property type="term" value="F:nucleotide binding"/>
    <property type="evidence" value="ECO:0007669"/>
    <property type="project" value="UniProtKB-KW"/>
</dbReference>
<dbReference type="InterPro" id="IPR013791">
    <property type="entry name" value="RNA3'-term_phos_cycl_insert"/>
</dbReference>
<evidence type="ECO:0000256" key="2">
    <source>
        <dbReference type="ARBA" id="ARBA00022598"/>
    </source>
</evidence>
<evidence type="ECO:0000313" key="8">
    <source>
        <dbReference type="EMBL" id="NDY41722.1"/>
    </source>
</evidence>
<dbReference type="EMBL" id="JAAGRR010000014">
    <property type="protein sequence ID" value="NDY41722.1"/>
    <property type="molecule type" value="Genomic_DNA"/>
</dbReference>
<dbReference type="PIRSF" id="PIRSF005378">
    <property type="entry name" value="RNA3'_term_phos_cycl_euk"/>
    <property type="match status" value="1"/>
</dbReference>
<evidence type="ECO:0000259" key="7">
    <source>
        <dbReference type="Pfam" id="PF05189"/>
    </source>
</evidence>
<sequence>AQGEGGGQILRTGLALAVLAGRPVEFVNIRARRPKPGLRPQHLAAVRAAAAVCGAEVRGAEPGASKVYFAPGPVRPGSYRVDVGTAGSALLVLQTVLLPLACAPGPSRLEITGGTHVPWSPCFHYVDRVYRPVLAGMGFRFRIELRRWGWVPAGGGRVTCDITPPAARRPFAGGDGEAPVRVAGVSASSRLPPHVRERQARAAREALERRGVEARVETLEGPADSPGSLVFLWASGGGRWGGATALGARGKPAERVGAEAAAAMLDFLDSGADVDPHLADQLLLPAAAVPEPSRFTVARVTRHLATHAQVLRETGVAGIGWRSVPGGLVAVEIEPKIGKKLERYD</sequence>
<dbReference type="InterPro" id="IPR000228">
    <property type="entry name" value="RNA3'_term_phos_cyc"/>
</dbReference>
<name>A0A6N9TKD0_DISTH</name>
<feature type="non-terminal residue" evidence="8">
    <location>
        <position position="1"/>
    </location>
</feature>
<dbReference type="Proteomes" id="UP000469346">
    <property type="component" value="Unassembled WGS sequence"/>
</dbReference>
<dbReference type="AlphaFoldDB" id="A0A6N9TKD0"/>
<organism evidence="8 9">
    <name type="scientific">Dissulfurirhabdus thermomarina</name>
    <dbReference type="NCBI Taxonomy" id="1765737"/>
    <lineage>
        <taxon>Bacteria</taxon>
        <taxon>Deltaproteobacteria</taxon>
        <taxon>Dissulfurirhabdaceae</taxon>
        <taxon>Dissulfurirhabdus</taxon>
    </lineage>
</organism>
<dbReference type="Pfam" id="PF01137">
    <property type="entry name" value="RTC"/>
    <property type="match status" value="1"/>
</dbReference>
<dbReference type="RefSeq" id="WP_163297875.1">
    <property type="nucleotide sequence ID" value="NZ_JAAGRR010000014.1"/>
</dbReference>
<comment type="catalytic activity">
    <reaction evidence="4">
        <text>a 3'-end 3'-phospho-ribonucleotide-RNA + ATP = a 3'-end 2',3'-cyclophospho-ribonucleotide-RNA + AMP + diphosphate</text>
        <dbReference type="Rhea" id="RHEA:23976"/>
        <dbReference type="Rhea" id="RHEA-COMP:10463"/>
        <dbReference type="Rhea" id="RHEA-COMP:10464"/>
        <dbReference type="ChEBI" id="CHEBI:30616"/>
        <dbReference type="ChEBI" id="CHEBI:33019"/>
        <dbReference type="ChEBI" id="CHEBI:83062"/>
        <dbReference type="ChEBI" id="CHEBI:83064"/>
        <dbReference type="ChEBI" id="CHEBI:456215"/>
        <dbReference type="EC" id="6.5.1.4"/>
    </reaction>
</comment>
<comment type="caution">
    <text evidence="8">The sequence shown here is derived from an EMBL/GenBank/DDBJ whole genome shotgun (WGS) entry which is preliminary data.</text>
</comment>
<dbReference type="InterPro" id="IPR023797">
    <property type="entry name" value="RNA3'_phos_cyclase_dom"/>
</dbReference>
<protein>
    <recommendedName>
        <fullName evidence="5">RNA 3'-terminal phosphate cyclase</fullName>
        <ecNumber evidence="5">6.5.1.4</ecNumber>
    </recommendedName>
</protein>
<keyword evidence="2" id="KW-0436">Ligase</keyword>
<feature type="domain" description="RNA 3'-terminal phosphate cyclase" evidence="6">
    <location>
        <begin position="3"/>
        <end position="313"/>
    </location>
</feature>
<dbReference type="GO" id="GO:0003963">
    <property type="term" value="F:RNA-3'-phosphate cyclase activity"/>
    <property type="evidence" value="ECO:0007669"/>
    <property type="project" value="UniProtKB-UniRule"/>
</dbReference>
<reference evidence="8 9" key="1">
    <citation type="submission" date="2020-02" db="EMBL/GenBank/DDBJ databases">
        <title>Comparative genomics of sulfur disproportionating microorganisms.</title>
        <authorList>
            <person name="Ward L.M."/>
            <person name="Bertran E."/>
            <person name="Johnston D.T."/>
        </authorList>
    </citation>
    <scope>NUCLEOTIDE SEQUENCE [LARGE SCALE GENOMIC DNA]</scope>
    <source>
        <strain evidence="8 9">DSM 100025</strain>
    </source>
</reference>
<feature type="domain" description="RNA 3'-terminal phosphate cyclase insert" evidence="7">
    <location>
        <begin position="179"/>
        <end position="268"/>
    </location>
</feature>
<evidence type="ECO:0000256" key="3">
    <source>
        <dbReference type="ARBA" id="ARBA00022741"/>
    </source>
</evidence>
<dbReference type="Gene3D" id="3.65.10.20">
    <property type="entry name" value="RNA 3'-terminal phosphate cyclase domain"/>
    <property type="match status" value="1"/>
</dbReference>
<comment type="similarity">
    <text evidence="1">Belongs to the RNA 3'-terminal cyclase family. Type 1 subfamily.</text>
</comment>
<dbReference type="InterPro" id="IPR036553">
    <property type="entry name" value="RPTC_insert"/>
</dbReference>
<evidence type="ECO:0000256" key="4">
    <source>
        <dbReference type="ARBA" id="ARBA00024481"/>
    </source>
</evidence>
<proteinExistence type="inferred from homology"/>
<dbReference type="PANTHER" id="PTHR11096:SF0">
    <property type="entry name" value="RNA 3'-TERMINAL PHOSPHATE CYCLASE"/>
    <property type="match status" value="1"/>
</dbReference>
<evidence type="ECO:0000313" key="9">
    <source>
        <dbReference type="Proteomes" id="UP000469346"/>
    </source>
</evidence>
<evidence type="ECO:0000256" key="1">
    <source>
        <dbReference type="ARBA" id="ARBA00009206"/>
    </source>
</evidence>
<evidence type="ECO:0000256" key="5">
    <source>
        <dbReference type="NCBIfam" id="TIGR03399"/>
    </source>
</evidence>
<dbReference type="InterPro" id="IPR017770">
    <property type="entry name" value="RNA3'_term_phos_cyc_type_1"/>
</dbReference>
<dbReference type="InterPro" id="IPR013792">
    <property type="entry name" value="RNA3'P_cycl/enolpyr_Trfase_a/b"/>
</dbReference>
<dbReference type="Pfam" id="PF05189">
    <property type="entry name" value="RTC_insert"/>
    <property type="match status" value="1"/>
</dbReference>
<keyword evidence="9" id="KW-1185">Reference proteome</keyword>
<gene>
    <name evidence="8" type="primary">rtcA</name>
    <name evidence="8" type="ORF">G3N55_02495</name>
</gene>
<keyword evidence="3" id="KW-0547">Nucleotide-binding</keyword>
<dbReference type="EC" id="6.5.1.4" evidence="5"/>
<dbReference type="SUPFAM" id="SSF52913">
    <property type="entry name" value="RNA 3'-terminal phosphate cyclase, RPTC, insert domain"/>
    <property type="match status" value="1"/>
</dbReference>
<dbReference type="SUPFAM" id="SSF55205">
    <property type="entry name" value="EPT/RTPC-like"/>
    <property type="match status" value="1"/>
</dbReference>
<evidence type="ECO:0000259" key="6">
    <source>
        <dbReference type="Pfam" id="PF01137"/>
    </source>
</evidence>
<dbReference type="Gene3D" id="3.30.360.20">
    <property type="entry name" value="RNA 3'-terminal phosphate cyclase, insert domain"/>
    <property type="match status" value="1"/>
</dbReference>
<dbReference type="InterPro" id="IPR037136">
    <property type="entry name" value="RNA3'_phos_cyclase_dom_sf"/>
</dbReference>
<dbReference type="HAMAP" id="MF_00200">
    <property type="entry name" value="RTC"/>
    <property type="match status" value="1"/>
</dbReference>
<dbReference type="GO" id="GO:0006396">
    <property type="term" value="P:RNA processing"/>
    <property type="evidence" value="ECO:0007669"/>
    <property type="project" value="UniProtKB-UniRule"/>
</dbReference>
<dbReference type="NCBIfam" id="TIGR03399">
    <property type="entry name" value="RNA_3prim_cycl"/>
    <property type="match status" value="1"/>
</dbReference>